<evidence type="ECO:0000313" key="4">
    <source>
        <dbReference type="Proteomes" id="UP000292445"/>
    </source>
</evidence>
<feature type="signal peptide" evidence="2">
    <location>
        <begin position="1"/>
        <end position="24"/>
    </location>
</feature>
<protein>
    <submittedName>
        <fullName evidence="3">Tripartite-type tricarboxylate transporter receptor subunit TctC</fullName>
    </submittedName>
</protein>
<sequence length="324" mass="35170">MLTRSVWKFLLALCCAASSYPALADDFPSKAVRFIVPFSQGTGPDRLARLVGEELTKAWKVPVVVENRLGASGHVGAQVLAQSQPDGYTVGVMGSNISVTAHLMKSDTFVPMRDLQPLVIAGYGDMTLVVSGKSRFNTLTEFLDYAKANRGKVAFASAGIGSPSHIFIAQLQQKTGTEFLHVPYKGTAPAVTDLIGGQVEAFFIATHTVKPYLASGQLKALGVGAEQRNSHAPEIPSFAELGVKDFSTEAWYGFMLPTGVPAPIAEKLYRDIHTIVSNEPVRGQLDKFGLTMRPSTTAEMREFVGKEFRRYGEVIAQYHIKAEE</sequence>
<dbReference type="Proteomes" id="UP000292445">
    <property type="component" value="Unassembled WGS sequence"/>
</dbReference>
<keyword evidence="4" id="KW-1185">Reference proteome</keyword>
<dbReference type="EMBL" id="SGXC01000003">
    <property type="protein sequence ID" value="RZS78647.1"/>
    <property type="molecule type" value="Genomic_DNA"/>
</dbReference>
<name>A0A4Q7N9F3_9BURK</name>
<dbReference type="Gene3D" id="3.40.190.10">
    <property type="entry name" value="Periplasmic binding protein-like II"/>
    <property type="match status" value="1"/>
</dbReference>
<reference evidence="3 4" key="1">
    <citation type="submission" date="2019-02" db="EMBL/GenBank/DDBJ databases">
        <title>Genomic Encyclopedia of Type Strains, Phase IV (KMG-IV): sequencing the most valuable type-strain genomes for metagenomic binning, comparative biology and taxonomic classification.</title>
        <authorList>
            <person name="Goeker M."/>
        </authorList>
    </citation>
    <scope>NUCLEOTIDE SEQUENCE [LARGE SCALE GENOMIC DNA]</scope>
    <source>
        <strain evidence="3 4">K24</strain>
    </source>
</reference>
<gene>
    <name evidence="3" type="ORF">EV675_5302</name>
</gene>
<dbReference type="PANTHER" id="PTHR42928">
    <property type="entry name" value="TRICARBOXYLATE-BINDING PROTEIN"/>
    <property type="match status" value="1"/>
</dbReference>
<feature type="chain" id="PRO_5020387918" evidence="2">
    <location>
        <begin position="25"/>
        <end position="324"/>
    </location>
</feature>
<evidence type="ECO:0000256" key="1">
    <source>
        <dbReference type="ARBA" id="ARBA00006987"/>
    </source>
</evidence>
<dbReference type="CDD" id="cd07012">
    <property type="entry name" value="PBP2_Bug_TTT"/>
    <property type="match status" value="1"/>
</dbReference>
<organism evidence="3 4">
    <name type="scientific">Pigmentiphaga kullae</name>
    <dbReference type="NCBI Taxonomy" id="151784"/>
    <lineage>
        <taxon>Bacteria</taxon>
        <taxon>Pseudomonadati</taxon>
        <taxon>Pseudomonadota</taxon>
        <taxon>Betaproteobacteria</taxon>
        <taxon>Burkholderiales</taxon>
        <taxon>Alcaligenaceae</taxon>
        <taxon>Pigmentiphaga</taxon>
    </lineage>
</organism>
<dbReference type="PANTHER" id="PTHR42928:SF5">
    <property type="entry name" value="BLR1237 PROTEIN"/>
    <property type="match status" value="1"/>
</dbReference>
<dbReference type="InterPro" id="IPR042100">
    <property type="entry name" value="Bug_dom1"/>
</dbReference>
<evidence type="ECO:0000313" key="3">
    <source>
        <dbReference type="EMBL" id="RZS78647.1"/>
    </source>
</evidence>
<dbReference type="SUPFAM" id="SSF53850">
    <property type="entry name" value="Periplasmic binding protein-like II"/>
    <property type="match status" value="1"/>
</dbReference>
<dbReference type="RefSeq" id="WP_130361522.1">
    <property type="nucleotide sequence ID" value="NZ_SGXC01000003.1"/>
</dbReference>
<dbReference type="OrthoDB" id="8674649at2"/>
<comment type="similarity">
    <text evidence="1">Belongs to the UPF0065 (bug) family.</text>
</comment>
<dbReference type="Pfam" id="PF03401">
    <property type="entry name" value="TctC"/>
    <property type="match status" value="1"/>
</dbReference>
<keyword evidence="3" id="KW-0675">Receptor</keyword>
<keyword evidence="2" id="KW-0732">Signal</keyword>
<evidence type="ECO:0000256" key="2">
    <source>
        <dbReference type="SAM" id="SignalP"/>
    </source>
</evidence>
<proteinExistence type="inferred from homology"/>
<dbReference type="Gene3D" id="3.40.190.150">
    <property type="entry name" value="Bordetella uptake gene, domain 1"/>
    <property type="match status" value="1"/>
</dbReference>
<dbReference type="InterPro" id="IPR005064">
    <property type="entry name" value="BUG"/>
</dbReference>
<accession>A0A4Q7N9F3</accession>
<comment type="caution">
    <text evidence="3">The sequence shown here is derived from an EMBL/GenBank/DDBJ whole genome shotgun (WGS) entry which is preliminary data.</text>
</comment>
<dbReference type="PIRSF" id="PIRSF017082">
    <property type="entry name" value="YflP"/>
    <property type="match status" value="1"/>
</dbReference>
<dbReference type="AlphaFoldDB" id="A0A4Q7N9F3"/>